<evidence type="ECO:0000313" key="3">
    <source>
        <dbReference type="EMBL" id="THU90499.1"/>
    </source>
</evidence>
<feature type="compositionally biased region" description="Polar residues" evidence="1">
    <location>
        <begin position="231"/>
        <end position="251"/>
    </location>
</feature>
<dbReference type="AlphaFoldDB" id="A0A4S8LMJ8"/>
<sequence>MIARSVQISALRAFVVLTLISSISATVTFAREEDFSHARAVDTKRQVDGVGLDAVTNLVGIAEGLAGSGLVGSQPGTQAGTEAQARDIETKRQLGGLPVGGVLGEVTGLLGGLGGLGGGLGGLGGSQPEQPAGEDAQTRAIETKRQINGLPVGGLLGPVEGIVGGLGGIGGSQPEQPAGENAQARAIETKRQIDGVPVPVGEVGSLVGGITGLLGGGLGDLSGSQPGPQASGATSQDPTGSDTPAGSATQARRSRMKREFVKAPEVRRDIDGEASNEKRQDDDGPADPVTGLLASLTGGILGGGGDD</sequence>
<keyword evidence="2" id="KW-0732">Signal</keyword>
<protein>
    <submittedName>
        <fullName evidence="3">Uncharacterized protein</fullName>
    </submittedName>
</protein>
<feature type="compositionally biased region" description="Basic and acidic residues" evidence="1">
    <location>
        <begin position="257"/>
        <end position="282"/>
    </location>
</feature>
<dbReference type="Proteomes" id="UP000297245">
    <property type="component" value="Unassembled WGS sequence"/>
</dbReference>
<name>A0A4S8LMJ8_DENBC</name>
<evidence type="ECO:0000256" key="2">
    <source>
        <dbReference type="SAM" id="SignalP"/>
    </source>
</evidence>
<proteinExistence type="predicted"/>
<accession>A0A4S8LMJ8</accession>
<reference evidence="3 4" key="1">
    <citation type="journal article" date="2019" name="Nat. Ecol. Evol.">
        <title>Megaphylogeny resolves global patterns of mushroom evolution.</title>
        <authorList>
            <person name="Varga T."/>
            <person name="Krizsan K."/>
            <person name="Foldi C."/>
            <person name="Dima B."/>
            <person name="Sanchez-Garcia M."/>
            <person name="Sanchez-Ramirez S."/>
            <person name="Szollosi G.J."/>
            <person name="Szarkandi J.G."/>
            <person name="Papp V."/>
            <person name="Albert L."/>
            <person name="Andreopoulos W."/>
            <person name="Angelini C."/>
            <person name="Antonin V."/>
            <person name="Barry K.W."/>
            <person name="Bougher N.L."/>
            <person name="Buchanan P."/>
            <person name="Buyck B."/>
            <person name="Bense V."/>
            <person name="Catcheside P."/>
            <person name="Chovatia M."/>
            <person name="Cooper J."/>
            <person name="Damon W."/>
            <person name="Desjardin D."/>
            <person name="Finy P."/>
            <person name="Geml J."/>
            <person name="Haridas S."/>
            <person name="Hughes K."/>
            <person name="Justo A."/>
            <person name="Karasinski D."/>
            <person name="Kautmanova I."/>
            <person name="Kiss B."/>
            <person name="Kocsube S."/>
            <person name="Kotiranta H."/>
            <person name="LaButti K.M."/>
            <person name="Lechner B.E."/>
            <person name="Liimatainen K."/>
            <person name="Lipzen A."/>
            <person name="Lukacs Z."/>
            <person name="Mihaltcheva S."/>
            <person name="Morgado L.N."/>
            <person name="Niskanen T."/>
            <person name="Noordeloos M.E."/>
            <person name="Ohm R.A."/>
            <person name="Ortiz-Santana B."/>
            <person name="Ovrebo C."/>
            <person name="Racz N."/>
            <person name="Riley R."/>
            <person name="Savchenko A."/>
            <person name="Shiryaev A."/>
            <person name="Soop K."/>
            <person name="Spirin V."/>
            <person name="Szebenyi C."/>
            <person name="Tomsovsky M."/>
            <person name="Tulloss R.E."/>
            <person name="Uehling J."/>
            <person name="Grigoriev I.V."/>
            <person name="Vagvolgyi C."/>
            <person name="Papp T."/>
            <person name="Martin F.M."/>
            <person name="Miettinen O."/>
            <person name="Hibbett D.S."/>
            <person name="Nagy L.G."/>
        </authorList>
    </citation>
    <scope>NUCLEOTIDE SEQUENCE [LARGE SCALE GENOMIC DNA]</scope>
    <source>
        <strain evidence="3 4">CBS 962.96</strain>
    </source>
</reference>
<evidence type="ECO:0000256" key="1">
    <source>
        <dbReference type="SAM" id="MobiDB-lite"/>
    </source>
</evidence>
<gene>
    <name evidence="3" type="ORF">K435DRAFT_968658</name>
</gene>
<feature type="chain" id="PRO_5020854108" evidence="2">
    <location>
        <begin position="26"/>
        <end position="307"/>
    </location>
</feature>
<dbReference type="EMBL" id="ML179333">
    <property type="protein sequence ID" value="THU90499.1"/>
    <property type="molecule type" value="Genomic_DNA"/>
</dbReference>
<evidence type="ECO:0000313" key="4">
    <source>
        <dbReference type="Proteomes" id="UP000297245"/>
    </source>
</evidence>
<organism evidence="3 4">
    <name type="scientific">Dendrothele bispora (strain CBS 962.96)</name>
    <dbReference type="NCBI Taxonomy" id="1314807"/>
    <lineage>
        <taxon>Eukaryota</taxon>
        <taxon>Fungi</taxon>
        <taxon>Dikarya</taxon>
        <taxon>Basidiomycota</taxon>
        <taxon>Agaricomycotina</taxon>
        <taxon>Agaricomycetes</taxon>
        <taxon>Agaricomycetidae</taxon>
        <taxon>Agaricales</taxon>
        <taxon>Agaricales incertae sedis</taxon>
        <taxon>Dendrothele</taxon>
    </lineage>
</organism>
<keyword evidence="4" id="KW-1185">Reference proteome</keyword>
<feature type="signal peptide" evidence="2">
    <location>
        <begin position="1"/>
        <end position="25"/>
    </location>
</feature>
<feature type="region of interest" description="Disordered" evidence="1">
    <location>
        <begin position="217"/>
        <end position="307"/>
    </location>
</feature>